<organism evidence="1 2">
    <name type="scientific">Rhizocola hellebori</name>
    <dbReference type="NCBI Taxonomy" id="1392758"/>
    <lineage>
        <taxon>Bacteria</taxon>
        <taxon>Bacillati</taxon>
        <taxon>Actinomycetota</taxon>
        <taxon>Actinomycetes</taxon>
        <taxon>Micromonosporales</taxon>
        <taxon>Micromonosporaceae</taxon>
        <taxon>Rhizocola</taxon>
    </lineage>
</organism>
<reference evidence="1" key="1">
    <citation type="submission" date="2021-01" db="EMBL/GenBank/DDBJ databases">
        <title>Whole genome shotgun sequence of Rhizocola hellebori NBRC 109834.</title>
        <authorList>
            <person name="Komaki H."/>
            <person name="Tamura T."/>
        </authorList>
    </citation>
    <scope>NUCLEOTIDE SEQUENCE</scope>
    <source>
        <strain evidence="1">NBRC 109834</strain>
    </source>
</reference>
<dbReference type="InterPro" id="IPR050275">
    <property type="entry name" value="PGM_Phosphatase"/>
</dbReference>
<dbReference type="SUPFAM" id="SSF53254">
    <property type="entry name" value="Phosphoglycerate mutase-like"/>
    <property type="match status" value="1"/>
</dbReference>
<dbReference type="AlphaFoldDB" id="A0A8J3Q928"/>
<dbReference type="Proteomes" id="UP000612899">
    <property type="component" value="Unassembled WGS sequence"/>
</dbReference>
<dbReference type="PANTHER" id="PTHR48100:SF59">
    <property type="entry name" value="ADENOSYLCOBALAMIN_ALPHA-RIBAZOLE PHOSPHATASE"/>
    <property type="match status" value="1"/>
</dbReference>
<dbReference type="GO" id="GO:0016791">
    <property type="term" value="F:phosphatase activity"/>
    <property type="evidence" value="ECO:0007669"/>
    <property type="project" value="TreeGrafter"/>
</dbReference>
<accession>A0A8J3Q928</accession>
<protein>
    <submittedName>
        <fullName evidence="1">Phosphoglycerate mutase</fullName>
    </submittedName>
</protein>
<dbReference type="SMART" id="SM00855">
    <property type="entry name" value="PGAM"/>
    <property type="match status" value="1"/>
</dbReference>
<dbReference type="Pfam" id="PF00300">
    <property type="entry name" value="His_Phos_1"/>
    <property type="match status" value="1"/>
</dbReference>
<proteinExistence type="predicted"/>
<evidence type="ECO:0000313" key="1">
    <source>
        <dbReference type="EMBL" id="GIH05421.1"/>
    </source>
</evidence>
<evidence type="ECO:0000313" key="2">
    <source>
        <dbReference type="Proteomes" id="UP000612899"/>
    </source>
</evidence>
<dbReference type="Gene3D" id="3.40.50.1240">
    <property type="entry name" value="Phosphoglycerate mutase-like"/>
    <property type="match status" value="1"/>
</dbReference>
<comment type="caution">
    <text evidence="1">The sequence shown here is derived from an EMBL/GenBank/DDBJ whole genome shotgun (WGS) entry which is preliminary data.</text>
</comment>
<dbReference type="InterPro" id="IPR013078">
    <property type="entry name" value="His_Pase_superF_clade-1"/>
</dbReference>
<dbReference type="RefSeq" id="WP_203909276.1">
    <property type="nucleotide sequence ID" value="NZ_BONY01000019.1"/>
</dbReference>
<dbReference type="InterPro" id="IPR029033">
    <property type="entry name" value="His_PPase_superfam"/>
</dbReference>
<keyword evidence="2" id="KW-1185">Reference proteome</keyword>
<dbReference type="PANTHER" id="PTHR48100">
    <property type="entry name" value="BROAD-SPECIFICITY PHOSPHATASE YOR283W-RELATED"/>
    <property type="match status" value="1"/>
</dbReference>
<sequence length="206" mass="22876">MRLLLVRHGESWHSLRQVVAGPLGCPGLTAHGREQAAALRRRWAGGAAAVDVLLSSAAARARETAEILGRDRWPAAVRAIDCDLCELHPGDGDGLSVQEFGIRYGSFDWLAEPDRPVAPGGESWNQFTSRVQRTMDRFARDYAGQTVLAVTHAGFLVWSLFHLFAIPRPGTGARIDPDFTSVTEWEYLRSERAWRLVAYNDTAHLR</sequence>
<dbReference type="GO" id="GO:0005737">
    <property type="term" value="C:cytoplasm"/>
    <property type="evidence" value="ECO:0007669"/>
    <property type="project" value="TreeGrafter"/>
</dbReference>
<name>A0A8J3Q928_9ACTN</name>
<dbReference type="EMBL" id="BONY01000019">
    <property type="protein sequence ID" value="GIH05421.1"/>
    <property type="molecule type" value="Genomic_DNA"/>
</dbReference>
<gene>
    <name evidence="1" type="ORF">Rhe02_34880</name>
</gene>